<keyword evidence="2" id="KW-0238">DNA-binding</keyword>
<feature type="domain" description="HTH gntR-type" evidence="5">
    <location>
        <begin position="24"/>
        <end position="91"/>
    </location>
</feature>
<dbReference type="PANTHER" id="PTHR43537:SF20">
    <property type="entry name" value="HTH-TYPE TRANSCRIPTIONAL REPRESSOR GLAR"/>
    <property type="match status" value="1"/>
</dbReference>
<dbReference type="Pfam" id="PF07729">
    <property type="entry name" value="FCD"/>
    <property type="match status" value="1"/>
</dbReference>
<evidence type="ECO:0000256" key="2">
    <source>
        <dbReference type="ARBA" id="ARBA00023125"/>
    </source>
</evidence>
<dbReference type="GO" id="GO:0003700">
    <property type="term" value="F:DNA-binding transcription factor activity"/>
    <property type="evidence" value="ECO:0007669"/>
    <property type="project" value="InterPro"/>
</dbReference>
<feature type="region of interest" description="Disordered" evidence="4">
    <location>
        <begin position="1"/>
        <end position="26"/>
    </location>
</feature>
<feature type="compositionally biased region" description="Polar residues" evidence="4">
    <location>
        <begin position="11"/>
        <end position="20"/>
    </location>
</feature>
<organism evidence="6 7">
    <name type="scientific">Celeribacter neptunius</name>
    <dbReference type="NCBI Taxonomy" id="588602"/>
    <lineage>
        <taxon>Bacteria</taxon>
        <taxon>Pseudomonadati</taxon>
        <taxon>Pseudomonadota</taxon>
        <taxon>Alphaproteobacteria</taxon>
        <taxon>Rhodobacterales</taxon>
        <taxon>Roseobacteraceae</taxon>
        <taxon>Celeribacter</taxon>
    </lineage>
</organism>
<keyword evidence="3" id="KW-0804">Transcription</keyword>
<evidence type="ECO:0000259" key="5">
    <source>
        <dbReference type="PROSITE" id="PS50949"/>
    </source>
</evidence>
<dbReference type="InterPro" id="IPR036388">
    <property type="entry name" value="WH-like_DNA-bd_sf"/>
</dbReference>
<sequence>MTIPSPLDTGRPSNPETTPENSKKTAIETVHEQIRERVISGEIGPGERLHVDKLRLEFGVSTSTMREAISRLLIDNLVTSEQQRGFRVAPLSLKDFRDITDARKLIEAQALRISLANRTEAWEADLVAAYHRLSRIEERLVGEEKNEYAHDWDEWNANFHDCLVQNCDNAWLKRFRRTLHQHSYRYHRRLIGDHSLRRDVRVEHKAIFDTAIAGDVAACVAEVEAHIEKSYTDLIEQHDLS</sequence>
<gene>
    <name evidence="6" type="ORF">SAMN04487991_2434</name>
</gene>
<evidence type="ECO:0000256" key="3">
    <source>
        <dbReference type="ARBA" id="ARBA00023163"/>
    </source>
</evidence>
<name>A0A1I3SHG8_9RHOB</name>
<dbReference type="SMART" id="SM00895">
    <property type="entry name" value="FCD"/>
    <property type="match status" value="1"/>
</dbReference>
<keyword evidence="7" id="KW-1185">Reference proteome</keyword>
<keyword evidence="1" id="KW-0805">Transcription regulation</keyword>
<dbReference type="SUPFAM" id="SSF48008">
    <property type="entry name" value="GntR ligand-binding domain-like"/>
    <property type="match status" value="1"/>
</dbReference>
<dbReference type="Gene3D" id="1.20.120.530">
    <property type="entry name" value="GntR ligand-binding domain-like"/>
    <property type="match status" value="1"/>
</dbReference>
<dbReference type="RefSeq" id="WP_090060961.1">
    <property type="nucleotide sequence ID" value="NZ_FORH01000004.1"/>
</dbReference>
<dbReference type="InterPro" id="IPR008920">
    <property type="entry name" value="TF_FadR/GntR_C"/>
</dbReference>
<dbReference type="EMBL" id="FORH01000004">
    <property type="protein sequence ID" value="SFJ56927.1"/>
    <property type="molecule type" value="Genomic_DNA"/>
</dbReference>
<dbReference type="STRING" id="588602.SAMN04487991_2434"/>
<proteinExistence type="predicted"/>
<dbReference type="Gene3D" id="1.10.10.10">
    <property type="entry name" value="Winged helix-like DNA-binding domain superfamily/Winged helix DNA-binding domain"/>
    <property type="match status" value="1"/>
</dbReference>
<dbReference type="GO" id="GO:0003677">
    <property type="term" value="F:DNA binding"/>
    <property type="evidence" value="ECO:0007669"/>
    <property type="project" value="UniProtKB-KW"/>
</dbReference>
<dbReference type="Pfam" id="PF00392">
    <property type="entry name" value="GntR"/>
    <property type="match status" value="1"/>
</dbReference>
<dbReference type="SMART" id="SM00345">
    <property type="entry name" value="HTH_GNTR"/>
    <property type="match status" value="1"/>
</dbReference>
<evidence type="ECO:0000313" key="7">
    <source>
        <dbReference type="Proteomes" id="UP000199630"/>
    </source>
</evidence>
<dbReference type="PANTHER" id="PTHR43537">
    <property type="entry name" value="TRANSCRIPTIONAL REGULATOR, GNTR FAMILY"/>
    <property type="match status" value="1"/>
</dbReference>
<reference evidence="7" key="1">
    <citation type="submission" date="2016-10" db="EMBL/GenBank/DDBJ databases">
        <authorList>
            <person name="Varghese N."/>
            <person name="Submissions S."/>
        </authorList>
    </citation>
    <scope>NUCLEOTIDE SEQUENCE [LARGE SCALE GENOMIC DNA]</scope>
    <source>
        <strain evidence="7">DSM 26471</strain>
    </source>
</reference>
<evidence type="ECO:0000256" key="1">
    <source>
        <dbReference type="ARBA" id="ARBA00023015"/>
    </source>
</evidence>
<dbReference type="SUPFAM" id="SSF46785">
    <property type="entry name" value="Winged helix' DNA-binding domain"/>
    <property type="match status" value="1"/>
</dbReference>
<dbReference type="InterPro" id="IPR036390">
    <property type="entry name" value="WH_DNA-bd_sf"/>
</dbReference>
<dbReference type="InterPro" id="IPR011711">
    <property type="entry name" value="GntR_C"/>
</dbReference>
<protein>
    <submittedName>
        <fullName evidence="6">Transcriptional regulator, GntR family</fullName>
    </submittedName>
</protein>
<dbReference type="OrthoDB" id="8638122at2"/>
<dbReference type="PROSITE" id="PS50949">
    <property type="entry name" value="HTH_GNTR"/>
    <property type="match status" value="1"/>
</dbReference>
<dbReference type="InterPro" id="IPR000524">
    <property type="entry name" value="Tscrpt_reg_HTH_GntR"/>
</dbReference>
<evidence type="ECO:0000313" key="6">
    <source>
        <dbReference type="EMBL" id="SFJ56927.1"/>
    </source>
</evidence>
<dbReference type="Proteomes" id="UP000199630">
    <property type="component" value="Unassembled WGS sequence"/>
</dbReference>
<evidence type="ECO:0000256" key="4">
    <source>
        <dbReference type="SAM" id="MobiDB-lite"/>
    </source>
</evidence>
<dbReference type="AlphaFoldDB" id="A0A1I3SHG8"/>
<accession>A0A1I3SHG8</accession>
<dbReference type="CDD" id="cd07377">
    <property type="entry name" value="WHTH_GntR"/>
    <property type="match status" value="1"/>
</dbReference>